<comment type="caution">
    <text evidence="1">The sequence shown here is derived from an EMBL/GenBank/DDBJ whole genome shotgun (WGS) entry which is preliminary data.</text>
</comment>
<dbReference type="EMBL" id="JACRSY010000040">
    <property type="protein sequence ID" value="MBC8581202.1"/>
    <property type="molecule type" value="Genomic_DNA"/>
</dbReference>
<evidence type="ECO:0000313" key="2">
    <source>
        <dbReference type="Proteomes" id="UP000655830"/>
    </source>
</evidence>
<accession>A0A926EMV4</accession>
<organism evidence="1 2">
    <name type="scientific">Zhenhengia yiwuensis</name>
    <dbReference type="NCBI Taxonomy" id="2763666"/>
    <lineage>
        <taxon>Bacteria</taxon>
        <taxon>Bacillati</taxon>
        <taxon>Bacillota</taxon>
        <taxon>Clostridia</taxon>
        <taxon>Lachnospirales</taxon>
        <taxon>Lachnospiraceae</taxon>
        <taxon>Zhenhengia</taxon>
    </lineage>
</organism>
<keyword evidence="2" id="KW-1185">Reference proteome</keyword>
<gene>
    <name evidence="1" type="ORF">H8718_16980</name>
</gene>
<protein>
    <submittedName>
        <fullName evidence="1">Uncharacterized protein</fullName>
    </submittedName>
</protein>
<evidence type="ECO:0000313" key="1">
    <source>
        <dbReference type="EMBL" id="MBC8581202.1"/>
    </source>
</evidence>
<dbReference type="Proteomes" id="UP000655830">
    <property type="component" value="Unassembled WGS sequence"/>
</dbReference>
<proteinExistence type="predicted"/>
<name>A0A926EMV4_9FIRM</name>
<reference evidence="1" key="1">
    <citation type="submission" date="2020-08" db="EMBL/GenBank/DDBJ databases">
        <title>Genome public.</title>
        <authorList>
            <person name="Liu C."/>
            <person name="Sun Q."/>
        </authorList>
    </citation>
    <scope>NUCLEOTIDE SEQUENCE</scope>
    <source>
        <strain evidence="1">NSJ-12</strain>
    </source>
</reference>
<sequence>MFNEHLYHGTGKIRGDRMLSNQEMEISRGNSHWLGDGSYFFEEKLYAFKWISDMCRKRYPKEPHDESLIRNYSILEASILTIKERVFDLNKAEHKILFDEVYNLLYEMKKESADLCKSELSEGVVLNYMFESMNFKEKYDIVVAVFLRNTTNYKSINTRLGFMPQKQICVKKQDIVKNIIDVNYREDIASFQQQLSKLNYNAPISHLKTLKRNSIKGTHLHKKAYNMIK</sequence>
<dbReference type="AlphaFoldDB" id="A0A926EMV4"/>
<dbReference type="RefSeq" id="WP_249334002.1">
    <property type="nucleotide sequence ID" value="NZ_JACRSY010000040.1"/>
</dbReference>